<dbReference type="AlphaFoldDB" id="A0A5E8CH74"/>
<accession>A0A5E8CH74</accession>
<reference evidence="2" key="1">
    <citation type="submission" date="2019-09" db="EMBL/GenBank/DDBJ databases">
        <authorList>
            <person name="Needham M D."/>
        </authorList>
    </citation>
    <scope>NUCLEOTIDE SEQUENCE</scope>
</reference>
<sequence length="497" mass="58010">MNNIFNKDFLSNLKDHTNPNLIEKIATPLIDYDKYDLLQQINIASQEGKDHLMYTQYISKYGENQSSNLLIPLLDHYSKTPFIRDFFIISNPIDAERLSRKHIKKASNFKFLLGDSIISTTDNKHWRSQRNDYIESFFPNTLEKLIPISNKRAKECSSLLWQKSNKGRTKVNINDFLLNETQAQLQLALFGFNNEFQDKMNPLIRDDLSGFSNNKALSNNIKKLLKEVKNADGPLSEIMKERTDKTKTEDFFNMILFTFAGHDTTGHTLTWLIYELAKNINLQKKLQDEVDNFWMEQGNKEITFNDLKKLKFMTRCIMETLRLWPAVTNGTFREIEDDDEITGLNNKKVTINKGSLIQIINWTRHRNPILWGNDVLDFNPDREFKENEIWENEGLKASNPSSDRFSPFSYSPRDCLGKTFAQIEMRLILLNLMKNYNFILTSKQSSAVFNGDYLGINRATLYPLDIYAPEHCMNKKFKPYNAGLYVHILKRIKNSKL</sequence>
<dbReference type="Gene3D" id="1.10.630.10">
    <property type="entry name" value="Cytochrome P450"/>
    <property type="match status" value="1"/>
</dbReference>
<dbReference type="GO" id="GO:0005506">
    <property type="term" value="F:iron ion binding"/>
    <property type="evidence" value="ECO:0007669"/>
    <property type="project" value="InterPro"/>
</dbReference>
<evidence type="ECO:0000256" key="1">
    <source>
        <dbReference type="ARBA" id="ARBA00010617"/>
    </source>
</evidence>
<dbReference type="PANTHER" id="PTHR24305:SF166">
    <property type="entry name" value="CYTOCHROME P450 12A4, MITOCHONDRIAL-RELATED"/>
    <property type="match status" value="1"/>
</dbReference>
<dbReference type="InterPro" id="IPR036396">
    <property type="entry name" value="Cyt_P450_sf"/>
</dbReference>
<dbReference type="InterPro" id="IPR001128">
    <property type="entry name" value="Cyt_P450"/>
</dbReference>
<dbReference type="GO" id="GO:0016705">
    <property type="term" value="F:oxidoreductase activity, acting on paired donors, with incorporation or reduction of molecular oxygen"/>
    <property type="evidence" value="ECO:0007669"/>
    <property type="project" value="InterPro"/>
</dbReference>
<dbReference type="Pfam" id="PF00067">
    <property type="entry name" value="p450"/>
    <property type="match status" value="1"/>
</dbReference>
<dbReference type="PANTHER" id="PTHR24305">
    <property type="entry name" value="CYTOCHROME P450"/>
    <property type="match status" value="1"/>
</dbReference>
<organism evidence="2">
    <name type="scientific">seawater metagenome</name>
    <dbReference type="NCBI Taxonomy" id="1561972"/>
    <lineage>
        <taxon>unclassified sequences</taxon>
        <taxon>metagenomes</taxon>
        <taxon>ecological metagenomes</taxon>
    </lineage>
</organism>
<dbReference type="EMBL" id="CABVLZ010000002">
    <property type="protein sequence ID" value="VVU94768.1"/>
    <property type="molecule type" value="Genomic_DNA"/>
</dbReference>
<name>A0A5E8CH74_9ZZZZ</name>
<dbReference type="GO" id="GO:0004497">
    <property type="term" value="F:monooxygenase activity"/>
    <property type="evidence" value="ECO:0007669"/>
    <property type="project" value="InterPro"/>
</dbReference>
<evidence type="ECO:0000313" key="2">
    <source>
        <dbReference type="EMBL" id="VVU94768.1"/>
    </source>
</evidence>
<gene>
    <name evidence="2" type="ORF">CPAV1605_493</name>
</gene>
<dbReference type="InterPro" id="IPR002401">
    <property type="entry name" value="Cyt_P450_E_grp-I"/>
</dbReference>
<dbReference type="PRINTS" id="PR00463">
    <property type="entry name" value="EP450I"/>
</dbReference>
<dbReference type="InterPro" id="IPR050121">
    <property type="entry name" value="Cytochrome_P450_monoxygenase"/>
</dbReference>
<comment type="similarity">
    <text evidence="1">Belongs to the cytochrome P450 family.</text>
</comment>
<proteinExistence type="inferred from homology"/>
<dbReference type="PRINTS" id="PR00385">
    <property type="entry name" value="P450"/>
</dbReference>
<dbReference type="SUPFAM" id="SSF48264">
    <property type="entry name" value="Cytochrome P450"/>
    <property type="match status" value="1"/>
</dbReference>
<dbReference type="GO" id="GO:0020037">
    <property type="term" value="F:heme binding"/>
    <property type="evidence" value="ECO:0007669"/>
    <property type="project" value="InterPro"/>
</dbReference>
<protein>
    <submittedName>
        <fullName evidence="2">Cytochrome P450</fullName>
    </submittedName>
</protein>